<evidence type="ECO:0000313" key="2">
    <source>
        <dbReference type="EMBL" id="RDX53824.1"/>
    </source>
</evidence>
<dbReference type="Proteomes" id="UP000256964">
    <property type="component" value="Unassembled WGS sequence"/>
</dbReference>
<keyword evidence="3" id="KW-1185">Reference proteome</keyword>
<reference evidence="2 3" key="1">
    <citation type="journal article" date="2018" name="Biotechnol. Biofuels">
        <title>Integrative visual omics of the white-rot fungus Polyporus brumalis exposes the biotechnological potential of its oxidative enzymes for delignifying raw plant biomass.</title>
        <authorList>
            <person name="Miyauchi S."/>
            <person name="Rancon A."/>
            <person name="Drula E."/>
            <person name="Hage H."/>
            <person name="Chaduli D."/>
            <person name="Favel A."/>
            <person name="Grisel S."/>
            <person name="Henrissat B."/>
            <person name="Herpoel-Gimbert I."/>
            <person name="Ruiz-Duenas F.J."/>
            <person name="Chevret D."/>
            <person name="Hainaut M."/>
            <person name="Lin J."/>
            <person name="Wang M."/>
            <person name="Pangilinan J."/>
            <person name="Lipzen A."/>
            <person name="Lesage-Meessen L."/>
            <person name="Navarro D."/>
            <person name="Riley R."/>
            <person name="Grigoriev I.V."/>
            <person name="Zhou S."/>
            <person name="Raouche S."/>
            <person name="Rosso M.N."/>
        </authorList>
    </citation>
    <scope>NUCLEOTIDE SEQUENCE [LARGE SCALE GENOMIC DNA]</scope>
    <source>
        <strain evidence="2 3">BRFM 1820</strain>
    </source>
</reference>
<name>A0A371DMT6_9APHY</name>
<organism evidence="2 3">
    <name type="scientific">Lentinus brumalis</name>
    <dbReference type="NCBI Taxonomy" id="2498619"/>
    <lineage>
        <taxon>Eukaryota</taxon>
        <taxon>Fungi</taxon>
        <taxon>Dikarya</taxon>
        <taxon>Basidiomycota</taxon>
        <taxon>Agaricomycotina</taxon>
        <taxon>Agaricomycetes</taxon>
        <taxon>Polyporales</taxon>
        <taxon>Polyporaceae</taxon>
        <taxon>Lentinus</taxon>
    </lineage>
</organism>
<protein>
    <submittedName>
        <fullName evidence="2">Uncharacterized protein</fullName>
    </submittedName>
</protein>
<gene>
    <name evidence="2" type="ORF">OH76DRAFT_1155360</name>
</gene>
<accession>A0A371DMT6</accession>
<dbReference type="EMBL" id="KZ857386">
    <property type="protein sequence ID" value="RDX53824.1"/>
    <property type="molecule type" value="Genomic_DNA"/>
</dbReference>
<proteinExistence type="predicted"/>
<sequence>MSRRRSTLPALLSSLSPPFRQQQAPRRVSAPPHFSDDSPSSAKREKFCQHCDLSRTGHSISGCPNVYPPIAPKWFEKVWKMLVEPAVKRNSRLVRSLERLNALERDLPGAVYVMLLDADQVSVEMEVARTLKYKGRCLHPGDSWPGTSDGLLIIGSEAEEVESVRADLLRHAVNRDTWEDVVVDALGMDRKDFWGVTTAWRH</sequence>
<dbReference type="AlphaFoldDB" id="A0A371DMT6"/>
<evidence type="ECO:0000256" key="1">
    <source>
        <dbReference type="SAM" id="MobiDB-lite"/>
    </source>
</evidence>
<dbReference type="OrthoDB" id="10488822at2759"/>
<evidence type="ECO:0000313" key="3">
    <source>
        <dbReference type="Proteomes" id="UP000256964"/>
    </source>
</evidence>
<feature type="region of interest" description="Disordered" evidence="1">
    <location>
        <begin position="1"/>
        <end position="42"/>
    </location>
</feature>
<feature type="compositionally biased region" description="Low complexity" evidence="1">
    <location>
        <begin position="7"/>
        <end position="20"/>
    </location>
</feature>